<evidence type="ECO:0000313" key="3">
    <source>
        <dbReference type="Proteomes" id="UP000588112"/>
    </source>
</evidence>
<dbReference type="EMBL" id="JACHBR010000001">
    <property type="protein sequence ID" value="MBB5629285.1"/>
    <property type="molecule type" value="Genomic_DNA"/>
</dbReference>
<name>A0A7W8Z8L0_9ACTN</name>
<evidence type="ECO:0000313" key="2">
    <source>
        <dbReference type="EMBL" id="MBB5629285.1"/>
    </source>
</evidence>
<protein>
    <submittedName>
        <fullName evidence="2">Uncharacterized protein</fullName>
    </submittedName>
</protein>
<feature type="compositionally biased region" description="Polar residues" evidence="1">
    <location>
        <begin position="22"/>
        <end position="36"/>
    </location>
</feature>
<sequence length="78" mass="8731">MGESGGISQPNVTGFGHRRDGTATTGQNTWGQFSRNITERRLETPRIIVSVHRMKKNGKAPAIPPRVGYHTLMEARWE</sequence>
<dbReference type="AlphaFoldDB" id="A0A7W8Z8L0"/>
<reference evidence="2 3" key="1">
    <citation type="submission" date="2020-08" db="EMBL/GenBank/DDBJ databases">
        <title>Sequencing the genomes of 1000 actinobacteria strains.</title>
        <authorList>
            <person name="Klenk H.-P."/>
        </authorList>
    </citation>
    <scope>NUCLEOTIDE SEQUENCE [LARGE SCALE GENOMIC DNA]</scope>
    <source>
        <strain evidence="2 3">DSM 45790</strain>
    </source>
</reference>
<dbReference type="Proteomes" id="UP000588112">
    <property type="component" value="Unassembled WGS sequence"/>
</dbReference>
<evidence type="ECO:0000256" key="1">
    <source>
        <dbReference type="SAM" id="MobiDB-lite"/>
    </source>
</evidence>
<feature type="compositionally biased region" description="Polar residues" evidence="1">
    <location>
        <begin position="1"/>
        <end position="12"/>
    </location>
</feature>
<comment type="caution">
    <text evidence="2">The sequence shown here is derived from an EMBL/GenBank/DDBJ whole genome shotgun (WGS) entry which is preliminary data.</text>
</comment>
<keyword evidence="3" id="KW-1185">Reference proteome</keyword>
<feature type="region of interest" description="Disordered" evidence="1">
    <location>
        <begin position="1"/>
        <end position="37"/>
    </location>
</feature>
<accession>A0A7W8Z8L0</accession>
<organism evidence="2 3">
    <name type="scientific">Sphaerisporangium krabiense</name>
    <dbReference type="NCBI Taxonomy" id="763782"/>
    <lineage>
        <taxon>Bacteria</taxon>
        <taxon>Bacillati</taxon>
        <taxon>Actinomycetota</taxon>
        <taxon>Actinomycetes</taxon>
        <taxon>Streptosporangiales</taxon>
        <taxon>Streptosporangiaceae</taxon>
        <taxon>Sphaerisporangium</taxon>
    </lineage>
</organism>
<proteinExistence type="predicted"/>
<gene>
    <name evidence="2" type="ORF">BJ981_004984</name>
</gene>